<name>A0AAD8EGL6_DIPPU</name>
<dbReference type="AlphaFoldDB" id="A0AAD8EGL6"/>
<dbReference type="Proteomes" id="UP001233999">
    <property type="component" value="Unassembled WGS sequence"/>
</dbReference>
<feature type="signal peptide" evidence="1">
    <location>
        <begin position="1"/>
        <end position="19"/>
    </location>
</feature>
<proteinExistence type="predicted"/>
<keyword evidence="1" id="KW-0732">Signal</keyword>
<protein>
    <submittedName>
        <fullName evidence="2">Uncharacterized protein</fullName>
    </submittedName>
</protein>
<evidence type="ECO:0000256" key="1">
    <source>
        <dbReference type="SAM" id="SignalP"/>
    </source>
</evidence>
<gene>
    <name evidence="2" type="ORF">L9F63_017890</name>
</gene>
<feature type="chain" id="PRO_5041945302" evidence="1">
    <location>
        <begin position="20"/>
        <end position="143"/>
    </location>
</feature>
<comment type="caution">
    <text evidence="2">The sequence shown here is derived from an EMBL/GenBank/DDBJ whole genome shotgun (WGS) entry which is preliminary data.</text>
</comment>
<reference evidence="2" key="2">
    <citation type="submission" date="2023-05" db="EMBL/GenBank/DDBJ databases">
        <authorList>
            <person name="Fouks B."/>
        </authorList>
    </citation>
    <scope>NUCLEOTIDE SEQUENCE</scope>
    <source>
        <strain evidence="2">Stay&amp;Tobe</strain>
        <tissue evidence="2">Testes</tissue>
    </source>
</reference>
<evidence type="ECO:0000313" key="3">
    <source>
        <dbReference type="Proteomes" id="UP001233999"/>
    </source>
</evidence>
<dbReference type="EMBL" id="JASPKZ010005301">
    <property type="protein sequence ID" value="KAJ9588852.1"/>
    <property type="molecule type" value="Genomic_DNA"/>
</dbReference>
<feature type="non-terminal residue" evidence="2">
    <location>
        <position position="143"/>
    </location>
</feature>
<keyword evidence="3" id="KW-1185">Reference proteome</keyword>
<reference evidence="2" key="1">
    <citation type="journal article" date="2023" name="IScience">
        <title>Live-bearing cockroach genome reveals convergent evolutionary mechanisms linked to viviparity in insects and beyond.</title>
        <authorList>
            <person name="Fouks B."/>
            <person name="Harrison M.C."/>
            <person name="Mikhailova A.A."/>
            <person name="Marchal E."/>
            <person name="English S."/>
            <person name="Carruthers M."/>
            <person name="Jennings E.C."/>
            <person name="Chiamaka E.L."/>
            <person name="Frigard R.A."/>
            <person name="Pippel M."/>
            <person name="Attardo G.M."/>
            <person name="Benoit J.B."/>
            <person name="Bornberg-Bauer E."/>
            <person name="Tobe S.S."/>
        </authorList>
    </citation>
    <scope>NUCLEOTIDE SEQUENCE</scope>
    <source>
        <strain evidence="2">Stay&amp;Tobe</strain>
    </source>
</reference>
<organism evidence="2 3">
    <name type="scientific">Diploptera punctata</name>
    <name type="common">Pacific beetle cockroach</name>
    <dbReference type="NCBI Taxonomy" id="6984"/>
    <lineage>
        <taxon>Eukaryota</taxon>
        <taxon>Metazoa</taxon>
        <taxon>Ecdysozoa</taxon>
        <taxon>Arthropoda</taxon>
        <taxon>Hexapoda</taxon>
        <taxon>Insecta</taxon>
        <taxon>Pterygota</taxon>
        <taxon>Neoptera</taxon>
        <taxon>Polyneoptera</taxon>
        <taxon>Dictyoptera</taxon>
        <taxon>Blattodea</taxon>
        <taxon>Blaberoidea</taxon>
        <taxon>Blaberidae</taxon>
        <taxon>Diplopterinae</taxon>
        <taxon>Diploptera</taxon>
    </lineage>
</organism>
<accession>A0AAD8EGL6</accession>
<sequence>IMNTLTLGCIWFLAVVASTYHVPGRGRALQAEYWSKDKLALFAVEEMQKNLGEELELHHIHESHNSAVMGGVIWDMDLEIYFGHDPDWLRDTCRVVVYVVSYTTPILQKYICENSGIRGLHKLPKMGRSVDGHATVDIPIVWI</sequence>
<evidence type="ECO:0000313" key="2">
    <source>
        <dbReference type="EMBL" id="KAJ9588852.1"/>
    </source>
</evidence>